<organism evidence="1 2">
    <name type="scientific">Glutamicibacter ardleyensis</name>
    <dbReference type="NCBI Taxonomy" id="225894"/>
    <lineage>
        <taxon>Bacteria</taxon>
        <taxon>Bacillati</taxon>
        <taxon>Actinomycetota</taxon>
        <taxon>Actinomycetes</taxon>
        <taxon>Micrococcales</taxon>
        <taxon>Micrococcaceae</taxon>
        <taxon>Glutamicibacter</taxon>
    </lineage>
</organism>
<protein>
    <submittedName>
        <fullName evidence="1">Uncharacterized protein</fullName>
    </submittedName>
</protein>
<proteinExistence type="predicted"/>
<gene>
    <name evidence="1" type="ORF">GCM10007173_04920</name>
</gene>
<dbReference type="GeneID" id="303302894"/>
<sequence>MVNLLRAQLGSQLVELRPAHDDAKNLALENEHSGANVDLPQRGLSLGNNPWHLFEAPHHSWKAAE</sequence>
<keyword evidence="2" id="KW-1185">Reference proteome</keyword>
<accession>A0ABQ2D880</accession>
<dbReference type="RefSeq" id="WP_188683412.1">
    <property type="nucleotide sequence ID" value="NZ_BMKX01000001.1"/>
</dbReference>
<dbReference type="EMBL" id="BMKX01000001">
    <property type="protein sequence ID" value="GGJ49340.1"/>
    <property type="molecule type" value="Genomic_DNA"/>
</dbReference>
<name>A0ABQ2D880_9MICC</name>
<reference evidence="2" key="1">
    <citation type="journal article" date="2019" name="Int. J. Syst. Evol. Microbiol.">
        <title>The Global Catalogue of Microorganisms (GCM) 10K type strain sequencing project: providing services to taxonomists for standard genome sequencing and annotation.</title>
        <authorList>
            <consortium name="The Broad Institute Genomics Platform"/>
            <consortium name="The Broad Institute Genome Sequencing Center for Infectious Disease"/>
            <person name="Wu L."/>
            <person name="Ma J."/>
        </authorList>
    </citation>
    <scope>NUCLEOTIDE SEQUENCE [LARGE SCALE GENOMIC DNA]</scope>
    <source>
        <strain evidence="2">CGMCC 1.3685</strain>
    </source>
</reference>
<comment type="caution">
    <text evidence="1">The sequence shown here is derived from an EMBL/GenBank/DDBJ whole genome shotgun (WGS) entry which is preliminary data.</text>
</comment>
<evidence type="ECO:0000313" key="1">
    <source>
        <dbReference type="EMBL" id="GGJ49340.1"/>
    </source>
</evidence>
<evidence type="ECO:0000313" key="2">
    <source>
        <dbReference type="Proteomes" id="UP000606115"/>
    </source>
</evidence>
<dbReference type="Proteomes" id="UP000606115">
    <property type="component" value="Unassembled WGS sequence"/>
</dbReference>